<dbReference type="AlphaFoldDB" id="A0A0D2PUH0"/>
<protein>
    <submittedName>
        <fullName evidence="1">Uncharacterized protein</fullName>
    </submittedName>
</protein>
<proteinExistence type="predicted"/>
<feature type="non-terminal residue" evidence="1">
    <location>
        <position position="1"/>
    </location>
</feature>
<organism evidence="1 2">
    <name type="scientific">Hypholoma sublateritium (strain FD-334 SS-4)</name>
    <dbReference type="NCBI Taxonomy" id="945553"/>
    <lineage>
        <taxon>Eukaryota</taxon>
        <taxon>Fungi</taxon>
        <taxon>Dikarya</taxon>
        <taxon>Basidiomycota</taxon>
        <taxon>Agaricomycotina</taxon>
        <taxon>Agaricomycetes</taxon>
        <taxon>Agaricomycetidae</taxon>
        <taxon>Agaricales</taxon>
        <taxon>Agaricineae</taxon>
        <taxon>Strophariaceae</taxon>
        <taxon>Hypholoma</taxon>
    </lineage>
</organism>
<accession>A0A0D2PUH0</accession>
<dbReference type="Proteomes" id="UP000054270">
    <property type="component" value="Unassembled WGS sequence"/>
</dbReference>
<keyword evidence="2" id="KW-1185">Reference proteome</keyword>
<sequence>HPYARLFAKKDNSVKHRRVWNHALEKSIFDPIQLTSMGAPQRRKIYTASLEAHIDCLHGKLLEYVKFFSPFEQLINSSEF</sequence>
<dbReference type="OrthoDB" id="3245901at2759"/>
<evidence type="ECO:0000313" key="1">
    <source>
        <dbReference type="EMBL" id="KJA23245.1"/>
    </source>
</evidence>
<evidence type="ECO:0000313" key="2">
    <source>
        <dbReference type="Proteomes" id="UP000054270"/>
    </source>
</evidence>
<dbReference type="STRING" id="945553.A0A0D2PUH0"/>
<gene>
    <name evidence="1" type="ORF">HYPSUDRAFT_137961</name>
</gene>
<dbReference type="EMBL" id="KN817544">
    <property type="protein sequence ID" value="KJA23245.1"/>
    <property type="molecule type" value="Genomic_DNA"/>
</dbReference>
<dbReference type="OMA" id="VWNHALE"/>
<reference evidence="2" key="1">
    <citation type="submission" date="2014-04" db="EMBL/GenBank/DDBJ databases">
        <title>Evolutionary Origins and Diversification of the Mycorrhizal Mutualists.</title>
        <authorList>
            <consortium name="DOE Joint Genome Institute"/>
            <consortium name="Mycorrhizal Genomics Consortium"/>
            <person name="Kohler A."/>
            <person name="Kuo A."/>
            <person name="Nagy L.G."/>
            <person name="Floudas D."/>
            <person name="Copeland A."/>
            <person name="Barry K.W."/>
            <person name="Cichocki N."/>
            <person name="Veneault-Fourrey C."/>
            <person name="LaButti K."/>
            <person name="Lindquist E.A."/>
            <person name="Lipzen A."/>
            <person name="Lundell T."/>
            <person name="Morin E."/>
            <person name="Murat C."/>
            <person name="Riley R."/>
            <person name="Ohm R."/>
            <person name="Sun H."/>
            <person name="Tunlid A."/>
            <person name="Henrissat B."/>
            <person name="Grigoriev I.V."/>
            <person name="Hibbett D.S."/>
            <person name="Martin F."/>
        </authorList>
    </citation>
    <scope>NUCLEOTIDE SEQUENCE [LARGE SCALE GENOMIC DNA]</scope>
    <source>
        <strain evidence="2">FD-334 SS-4</strain>
    </source>
</reference>
<name>A0A0D2PUH0_HYPSF</name>